<dbReference type="Proteomes" id="UP000095283">
    <property type="component" value="Unplaced"/>
</dbReference>
<protein>
    <submittedName>
        <fullName evidence="2">Transcriptional regulator</fullName>
    </submittedName>
</protein>
<evidence type="ECO:0000313" key="2">
    <source>
        <dbReference type="WBParaSite" id="Hba_07382"/>
    </source>
</evidence>
<sequence>MDEGILLFKPLNLYFCAKILSTTAVKLFPSITISKFVSANEECCVLVTDDRATPENGLIV</sequence>
<accession>A0A1I7WQL4</accession>
<dbReference type="AlphaFoldDB" id="A0A1I7WQL4"/>
<name>A0A1I7WQL4_HETBA</name>
<evidence type="ECO:0000313" key="1">
    <source>
        <dbReference type="Proteomes" id="UP000095283"/>
    </source>
</evidence>
<reference evidence="2" key="1">
    <citation type="submission" date="2016-11" db="UniProtKB">
        <authorList>
            <consortium name="WormBaseParasite"/>
        </authorList>
    </citation>
    <scope>IDENTIFICATION</scope>
</reference>
<organism evidence="1 2">
    <name type="scientific">Heterorhabditis bacteriophora</name>
    <name type="common">Entomopathogenic nematode worm</name>
    <dbReference type="NCBI Taxonomy" id="37862"/>
    <lineage>
        <taxon>Eukaryota</taxon>
        <taxon>Metazoa</taxon>
        <taxon>Ecdysozoa</taxon>
        <taxon>Nematoda</taxon>
        <taxon>Chromadorea</taxon>
        <taxon>Rhabditida</taxon>
        <taxon>Rhabditina</taxon>
        <taxon>Rhabditomorpha</taxon>
        <taxon>Strongyloidea</taxon>
        <taxon>Heterorhabditidae</taxon>
        <taxon>Heterorhabditis</taxon>
    </lineage>
</organism>
<proteinExistence type="predicted"/>
<dbReference type="WBParaSite" id="Hba_07382">
    <property type="protein sequence ID" value="Hba_07382"/>
    <property type="gene ID" value="Hba_07382"/>
</dbReference>
<keyword evidence="1" id="KW-1185">Reference proteome</keyword>